<evidence type="ECO:0000256" key="4">
    <source>
        <dbReference type="SAM" id="Coils"/>
    </source>
</evidence>
<evidence type="ECO:0000256" key="2">
    <source>
        <dbReference type="ARBA" id="ARBA00022917"/>
    </source>
</evidence>
<dbReference type="InterPro" id="IPR002661">
    <property type="entry name" value="Ribosome_recyc_fac"/>
</dbReference>
<comment type="subcellular location">
    <subcellularLocation>
        <location evidence="3">Cytoplasm</location>
    </subcellularLocation>
</comment>
<sequence>MTKDFICKEARTKMEKIAAHLQEELKGLRTGRASTGLVENIRVECYGNLSPLKQVAVISTPDAQSILIKPYDASIVSNIEKAILQSDVGLTPSVDGKLLRIQIPPLNEERRKKLSTHAKEFGETAKISLRNVRHDANKQVDKEQKESVLAEDDAKRAKDEIQKIIHEYESKLNDSVKKKIEEILKV</sequence>
<dbReference type="AlphaFoldDB" id="A0A0M2UXJ3"/>
<dbReference type="Gene3D" id="3.30.1360.40">
    <property type="match status" value="1"/>
</dbReference>
<dbReference type="GO" id="GO:0043023">
    <property type="term" value="F:ribosomal large subunit binding"/>
    <property type="evidence" value="ECO:0007669"/>
    <property type="project" value="TreeGrafter"/>
</dbReference>
<dbReference type="Pfam" id="PF01765">
    <property type="entry name" value="RRF"/>
    <property type="match status" value="1"/>
</dbReference>
<evidence type="ECO:0000313" key="6">
    <source>
        <dbReference type="EMBL" id="KKO20803.1"/>
    </source>
</evidence>
<dbReference type="CDD" id="cd00520">
    <property type="entry name" value="RRF"/>
    <property type="match status" value="1"/>
</dbReference>
<dbReference type="Proteomes" id="UP000034954">
    <property type="component" value="Unassembled WGS sequence"/>
</dbReference>
<reference evidence="6 7" key="1">
    <citation type="journal article" date="2013" name="BMC Microbiol.">
        <title>Identification of the type II cytochrome c maturation pathway in anammox bacteria by comparative genomics.</title>
        <authorList>
            <person name="Ferousi C."/>
            <person name="Speth D.R."/>
            <person name="Reimann J."/>
            <person name="Op den Camp H.J."/>
            <person name="Allen J.W."/>
            <person name="Keltjens J.T."/>
            <person name="Jetten M.S."/>
        </authorList>
    </citation>
    <scope>NUCLEOTIDE SEQUENCE [LARGE SCALE GENOMIC DNA]</scope>
    <source>
        <strain evidence="6">RU1</strain>
    </source>
</reference>
<dbReference type="EMBL" id="LAQJ01000062">
    <property type="protein sequence ID" value="KKO20803.1"/>
    <property type="molecule type" value="Genomic_DNA"/>
</dbReference>
<comment type="similarity">
    <text evidence="1 3">Belongs to the RRF family.</text>
</comment>
<keyword evidence="7" id="KW-1185">Reference proteome</keyword>
<dbReference type="SUPFAM" id="SSF55194">
    <property type="entry name" value="Ribosome recycling factor, RRF"/>
    <property type="match status" value="1"/>
</dbReference>
<evidence type="ECO:0000256" key="3">
    <source>
        <dbReference type="HAMAP-Rule" id="MF_00040"/>
    </source>
</evidence>
<dbReference type="PANTHER" id="PTHR20982">
    <property type="entry name" value="RIBOSOME RECYCLING FACTOR"/>
    <property type="match status" value="1"/>
</dbReference>
<keyword evidence="4" id="KW-0175">Coiled coil</keyword>
<dbReference type="NCBIfam" id="TIGR00496">
    <property type="entry name" value="frr"/>
    <property type="match status" value="1"/>
</dbReference>
<feature type="coiled-coil region" evidence="4">
    <location>
        <begin position="140"/>
        <end position="174"/>
    </location>
</feature>
<dbReference type="InterPro" id="IPR036191">
    <property type="entry name" value="RRF_sf"/>
</dbReference>
<protein>
    <recommendedName>
        <fullName evidence="3">Ribosome-recycling factor</fullName>
        <shortName evidence="3">RRF</shortName>
    </recommendedName>
    <alternativeName>
        <fullName evidence="3">Ribosome-releasing factor</fullName>
    </alternativeName>
</protein>
<evidence type="ECO:0000259" key="5">
    <source>
        <dbReference type="Pfam" id="PF01765"/>
    </source>
</evidence>
<keyword evidence="2 3" id="KW-0648">Protein biosynthesis</keyword>
<evidence type="ECO:0000313" key="7">
    <source>
        <dbReference type="Proteomes" id="UP000034954"/>
    </source>
</evidence>
<organism evidence="6 7">
    <name type="scientific">Candidatus Brocadia fulgida</name>
    <dbReference type="NCBI Taxonomy" id="380242"/>
    <lineage>
        <taxon>Bacteria</taxon>
        <taxon>Pseudomonadati</taxon>
        <taxon>Planctomycetota</taxon>
        <taxon>Candidatus Brocadiia</taxon>
        <taxon>Candidatus Brocadiales</taxon>
        <taxon>Candidatus Brocadiaceae</taxon>
        <taxon>Candidatus Brocadia</taxon>
    </lineage>
</organism>
<dbReference type="GO" id="GO:0006415">
    <property type="term" value="P:translational termination"/>
    <property type="evidence" value="ECO:0007669"/>
    <property type="project" value="UniProtKB-UniRule"/>
</dbReference>
<dbReference type="HAMAP" id="MF_00040">
    <property type="entry name" value="RRF"/>
    <property type="match status" value="1"/>
</dbReference>
<dbReference type="PANTHER" id="PTHR20982:SF3">
    <property type="entry name" value="MITOCHONDRIAL RIBOSOME RECYCLING FACTOR PSEUDO 1"/>
    <property type="match status" value="1"/>
</dbReference>
<keyword evidence="3" id="KW-0963">Cytoplasm</keyword>
<accession>A0A0M2UXJ3</accession>
<dbReference type="Gene3D" id="1.10.132.20">
    <property type="entry name" value="Ribosome-recycling factor"/>
    <property type="match status" value="1"/>
</dbReference>
<gene>
    <name evidence="3" type="primary">frr</name>
    <name evidence="6" type="ORF">BROFUL_00472</name>
</gene>
<comment type="function">
    <text evidence="3">Responsible for the release of ribosomes from messenger RNA at the termination of protein biosynthesis. May increase the efficiency of translation by recycling ribosomes from one round of translation to another.</text>
</comment>
<evidence type="ECO:0000256" key="1">
    <source>
        <dbReference type="ARBA" id="ARBA00005912"/>
    </source>
</evidence>
<name>A0A0M2UXJ3_9BACT</name>
<dbReference type="PATRIC" id="fig|380242.3.peg.587"/>
<comment type="caution">
    <text evidence="6">The sequence shown here is derived from an EMBL/GenBank/DDBJ whole genome shotgun (WGS) entry which is preliminary data.</text>
</comment>
<feature type="domain" description="Ribosome recycling factor" evidence="5">
    <location>
        <begin position="21"/>
        <end position="184"/>
    </location>
</feature>
<dbReference type="InterPro" id="IPR023584">
    <property type="entry name" value="Ribosome_recyc_fac_dom"/>
</dbReference>
<proteinExistence type="inferred from homology"/>
<dbReference type="FunFam" id="3.30.1360.40:FF:000001">
    <property type="entry name" value="Ribosome-recycling factor"/>
    <property type="match status" value="1"/>
</dbReference>
<dbReference type="GO" id="GO:0005737">
    <property type="term" value="C:cytoplasm"/>
    <property type="evidence" value="ECO:0007669"/>
    <property type="project" value="UniProtKB-SubCell"/>
</dbReference>